<evidence type="ECO:0000256" key="1">
    <source>
        <dbReference type="SAM" id="SignalP"/>
    </source>
</evidence>
<dbReference type="PROSITE" id="PS51257">
    <property type="entry name" value="PROKAR_LIPOPROTEIN"/>
    <property type="match status" value="1"/>
</dbReference>
<feature type="chain" id="PRO_5002856233" description="PEP-CTERM protein-sorting domain-containing protein" evidence="1">
    <location>
        <begin position="27"/>
        <end position="544"/>
    </location>
</feature>
<gene>
    <name evidence="2" type="ordered locus">PCC8801_3794</name>
</gene>
<feature type="signal peptide" evidence="1">
    <location>
        <begin position="1"/>
        <end position="26"/>
    </location>
</feature>
<reference evidence="3" key="1">
    <citation type="journal article" date="2011" name="MBio">
        <title>Novel metabolic attributes of the genus Cyanothece, comprising a group of unicellular nitrogen-fixing Cyanobacteria.</title>
        <authorList>
            <person name="Bandyopadhyay A."/>
            <person name="Elvitigala T."/>
            <person name="Welsh E."/>
            <person name="Stockel J."/>
            <person name="Liberton M."/>
            <person name="Min H."/>
            <person name="Sherman L.A."/>
            <person name="Pakrasi H.B."/>
        </authorList>
    </citation>
    <scope>NUCLEOTIDE SEQUENCE [LARGE SCALE GENOMIC DNA]</scope>
    <source>
        <strain evidence="3">PCC 8801</strain>
    </source>
</reference>
<protein>
    <recommendedName>
        <fullName evidence="4">PEP-CTERM protein-sorting domain-containing protein</fullName>
    </recommendedName>
</protein>
<keyword evidence="3" id="KW-1185">Reference proteome</keyword>
<name>B7K438_RIPO1</name>
<dbReference type="RefSeq" id="WP_012597002.1">
    <property type="nucleotide sequence ID" value="NC_011726.1"/>
</dbReference>
<proteinExistence type="predicted"/>
<evidence type="ECO:0000313" key="2">
    <source>
        <dbReference type="EMBL" id="ACK67744.1"/>
    </source>
</evidence>
<accession>B7K438</accession>
<dbReference type="Proteomes" id="UP000008204">
    <property type="component" value="Chromosome"/>
</dbReference>
<evidence type="ECO:0000313" key="3">
    <source>
        <dbReference type="Proteomes" id="UP000008204"/>
    </source>
</evidence>
<sequence>MSSFVRISQTTILALACFLCFGTAEKAESFTFNTVVNNEDLVPETNRLFNSYNPPSVNNNGVVVFRARSQGGSGQPATGVFTRDMASLNADIIPIITRGMEVPEPNNTTPDPTFTEFPSFPRIDQDSNRVASRGQSNPVWQLPDDTRLGTSGIYTDETGTVITGVSQLGAIAGFELFSVPGTTPGTKFDQFPGSPSVTNGDTLVFKGNWTDENLIPQTGVYFRNVVENGGLSPVELIADSNTLIPGTTTEFGSTAPPSAADGQVVFVGVDNEATPTLGGIYLSSLDDPTNLQSLVSIGGLGDLINDPDGLKSIGEGLSFDGNSVAFWGGWGTDFFTQTVICPEEGNQERLQYCRDQSPNGDGIYQFDVLSNQGIFVTDLDTNETQLIAQTGTDFSTFVFWNFSGRVPGSENEEDGELARWRSSAFIALSGEQVAFKATTGPDAETGEDGIYIQLGPDLPITTVVETGMDGSVLDPIAAGLPITSLSIEREGLRNGWLAIAASMGNEEASWAGIYITRTVPEPSSVVALLGLAIAGLGATLAKPK</sequence>
<organism evidence="2 3">
    <name type="scientific">Rippkaea orientalis (strain PCC 8801 / RF-1)</name>
    <name type="common">Cyanothece sp. (strain PCC 8801)</name>
    <dbReference type="NCBI Taxonomy" id="41431"/>
    <lineage>
        <taxon>Bacteria</taxon>
        <taxon>Bacillati</taxon>
        <taxon>Cyanobacteriota</taxon>
        <taxon>Cyanophyceae</taxon>
        <taxon>Oscillatoriophycideae</taxon>
        <taxon>Chroococcales</taxon>
        <taxon>Aphanothecaceae</taxon>
        <taxon>Rippkaea</taxon>
        <taxon>Rippkaea orientalis</taxon>
    </lineage>
</organism>
<dbReference type="eggNOG" id="ENOG5033SMM">
    <property type="taxonomic scope" value="Bacteria"/>
</dbReference>
<dbReference type="KEGG" id="cyp:PCC8801_3794"/>
<dbReference type="AlphaFoldDB" id="B7K438"/>
<evidence type="ECO:0008006" key="4">
    <source>
        <dbReference type="Google" id="ProtNLM"/>
    </source>
</evidence>
<dbReference type="EMBL" id="CP001287">
    <property type="protein sequence ID" value="ACK67744.1"/>
    <property type="molecule type" value="Genomic_DNA"/>
</dbReference>
<keyword evidence="1" id="KW-0732">Signal</keyword>
<dbReference type="HOGENOM" id="CLU_498497_0_0_3"/>